<dbReference type="EMBL" id="WTYS01000001">
    <property type="protein sequence ID" value="MXO56427.1"/>
    <property type="molecule type" value="Genomic_DNA"/>
</dbReference>
<feature type="region of interest" description="Disordered" evidence="1">
    <location>
        <begin position="60"/>
        <end position="122"/>
    </location>
</feature>
<protein>
    <submittedName>
        <fullName evidence="2">Uncharacterized protein</fullName>
    </submittedName>
</protein>
<dbReference type="Proteomes" id="UP000468943">
    <property type="component" value="Unassembled WGS sequence"/>
</dbReference>
<gene>
    <name evidence="2" type="ORF">GRI36_05980</name>
</gene>
<keyword evidence="3" id="KW-1185">Reference proteome</keyword>
<evidence type="ECO:0000313" key="2">
    <source>
        <dbReference type="EMBL" id="MXO56427.1"/>
    </source>
</evidence>
<name>A0A6I4SNL1_9SPHN</name>
<accession>A0A6I4SNL1</accession>
<organism evidence="2 3">
    <name type="scientific">Pontixanthobacter gangjinensis</name>
    <dbReference type="NCBI Taxonomy" id="1028742"/>
    <lineage>
        <taxon>Bacteria</taxon>
        <taxon>Pseudomonadati</taxon>
        <taxon>Pseudomonadota</taxon>
        <taxon>Alphaproteobacteria</taxon>
        <taxon>Sphingomonadales</taxon>
        <taxon>Erythrobacteraceae</taxon>
        <taxon>Pontixanthobacter</taxon>
    </lineage>
</organism>
<dbReference type="RefSeq" id="WP_160597630.1">
    <property type="nucleotide sequence ID" value="NZ_WTYS01000001.1"/>
</dbReference>
<dbReference type="OrthoDB" id="7509339at2"/>
<comment type="caution">
    <text evidence="2">The sequence shown here is derived from an EMBL/GenBank/DDBJ whole genome shotgun (WGS) entry which is preliminary data.</text>
</comment>
<dbReference type="AlphaFoldDB" id="A0A6I4SNL1"/>
<feature type="compositionally biased region" description="Polar residues" evidence="1">
    <location>
        <begin position="111"/>
        <end position="122"/>
    </location>
</feature>
<proteinExistence type="predicted"/>
<evidence type="ECO:0000313" key="3">
    <source>
        <dbReference type="Proteomes" id="UP000468943"/>
    </source>
</evidence>
<reference evidence="2 3" key="1">
    <citation type="submission" date="2019-12" db="EMBL/GenBank/DDBJ databases">
        <title>Genomic-based taxomic classification of the family Erythrobacteraceae.</title>
        <authorList>
            <person name="Xu L."/>
        </authorList>
    </citation>
    <scope>NUCLEOTIDE SEQUENCE [LARGE SCALE GENOMIC DNA]</scope>
    <source>
        <strain evidence="2 3">JCM 17802</strain>
    </source>
</reference>
<evidence type="ECO:0000256" key="1">
    <source>
        <dbReference type="SAM" id="MobiDB-lite"/>
    </source>
</evidence>
<sequence length="122" mass="13116">MANRFLDRIMHGPKDRVPAPLGGTRFESLQRLQVGISGIVVMIMLVGLADVIRDRADQTDANAVPEASATVTPGEPEGPRTDPMVDAGVVPDLPTDPDEITDQDQPVLPEQGNQQTQPRAPQ</sequence>